<proteinExistence type="predicted"/>
<evidence type="ECO:0000256" key="3">
    <source>
        <dbReference type="ARBA" id="ARBA00022840"/>
    </source>
</evidence>
<reference evidence="7" key="1">
    <citation type="submission" date="2020-05" db="EMBL/GenBank/DDBJ databases">
        <authorList>
            <person name="Chiriac C."/>
            <person name="Salcher M."/>
            <person name="Ghai R."/>
            <person name="Kavagutti S V."/>
        </authorList>
    </citation>
    <scope>NUCLEOTIDE SEQUENCE</scope>
</reference>
<keyword evidence="1" id="KW-1188">Viral release from host cell</keyword>
<keyword evidence="4" id="KW-0231">Viral genome packaging</keyword>
<dbReference type="GO" id="GO:0005524">
    <property type="term" value="F:ATP binding"/>
    <property type="evidence" value="ECO:0007669"/>
    <property type="project" value="UniProtKB-KW"/>
</dbReference>
<evidence type="ECO:0000259" key="6">
    <source>
        <dbReference type="Pfam" id="PF17289"/>
    </source>
</evidence>
<dbReference type="NCBIfam" id="TIGR01630">
    <property type="entry name" value="psiM2_ORF9"/>
    <property type="match status" value="1"/>
</dbReference>
<keyword evidence="2" id="KW-0547">Nucleotide-binding</keyword>
<sequence>MTDIIDALRQMDAIEAEMARRSLKIFVQKTWDIVEPNRPLSWNWHLDELCTILEGVTAGTYKRVLINVSPGTMKSLLVSVFWPAWEWATNAKLRYLTASYGSHLTIRDNLRLRDIVRSPWYAAHFSLEFSSDQNAKERFNTTEGGWRIATSVGGVGTGEHPDRIIIDDPITAQQARSKTELQSANDWFDGTVSSRGVTRDTAIVVVMQRLDENDLAGHLLNKGGWEHVCWPMRYEPSRPKTDKDAGHTADKRDPRTEAGQLFWPELFTEEKVRQLELDLGPYGTAGQLQQRPSPEGGGLFKREWFRIVDAAPAVARRARGWDTAGTQDAGDWTCGVKIAEAKDTFFIEDVTRGQWGPDGVDKTMRLTAEMDGVKCAQREEKEGGSAGLAVVAARAKALKGFDYAGVSISGDKVTRAKPFRAQCEAGNVLLVRGEWNEAYIRELCNFPVGKNDDQVDGSSCAFNAVLLEPVPEPEWVTW</sequence>
<feature type="region of interest" description="Disordered" evidence="5">
    <location>
        <begin position="237"/>
        <end position="256"/>
    </location>
</feature>
<dbReference type="EMBL" id="LR797148">
    <property type="protein sequence ID" value="CAB4190379.1"/>
    <property type="molecule type" value="Genomic_DNA"/>
</dbReference>
<feature type="domain" description="Terminase large subunit gp17-like C-terminal" evidence="6">
    <location>
        <begin position="319"/>
        <end position="463"/>
    </location>
</feature>
<dbReference type="InterPro" id="IPR006517">
    <property type="entry name" value="Phage_terminase_lsu-like_C"/>
</dbReference>
<name>A0A6J5R0G9_9CAUD</name>
<protein>
    <submittedName>
        <fullName evidence="7">Archaeophage PsiM2, terminase large subunit</fullName>
    </submittedName>
</protein>
<evidence type="ECO:0000256" key="1">
    <source>
        <dbReference type="ARBA" id="ARBA00022612"/>
    </source>
</evidence>
<evidence type="ECO:0000256" key="4">
    <source>
        <dbReference type="ARBA" id="ARBA00023219"/>
    </source>
</evidence>
<evidence type="ECO:0000313" key="7">
    <source>
        <dbReference type="EMBL" id="CAB4190379.1"/>
    </source>
</evidence>
<keyword evidence="3" id="KW-0067">ATP-binding</keyword>
<dbReference type="InterPro" id="IPR035421">
    <property type="entry name" value="Terminase_6C"/>
</dbReference>
<gene>
    <name evidence="7" type="ORF">UFOVP1196_54</name>
</gene>
<evidence type="ECO:0000256" key="5">
    <source>
        <dbReference type="SAM" id="MobiDB-lite"/>
    </source>
</evidence>
<accession>A0A6J5R0G9</accession>
<organism evidence="7">
    <name type="scientific">uncultured Caudovirales phage</name>
    <dbReference type="NCBI Taxonomy" id="2100421"/>
    <lineage>
        <taxon>Viruses</taxon>
        <taxon>Duplodnaviria</taxon>
        <taxon>Heunggongvirae</taxon>
        <taxon>Uroviricota</taxon>
        <taxon>Caudoviricetes</taxon>
        <taxon>Peduoviridae</taxon>
        <taxon>Maltschvirus</taxon>
        <taxon>Maltschvirus maltsch</taxon>
    </lineage>
</organism>
<dbReference type="Pfam" id="PF17289">
    <property type="entry name" value="Terminase_6C"/>
    <property type="match status" value="1"/>
</dbReference>
<evidence type="ECO:0000256" key="2">
    <source>
        <dbReference type="ARBA" id="ARBA00022741"/>
    </source>
</evidence>